<feature type="compositionally biased region" description="Basic and acidic residues" evidence="1">
    <location>
        <begin position="215"/>
        <end position="226"/>
    </location>
</feature>
<dbReference type="Ensembl" id="ENSMPUT00000019361.1">
    <property type="protein sequence ID" value="ENSMPUP00000019085.1"/>
    <property type="gene ID" value="ENSMPUG00000019209.1"/>
</dbReference>
<reference evidence="2" key="1">
    <citation type="submission" date="2024-06" db="UniProtKB">
        <authorList>
            <consortium name="Ensembl"/>
        </authorList>
    </citation>
    <scope>IDENTIFICATION</scope>
</reference>
<accession>M3Z672</accession>
<feature type="region of interest" description="Disordered" evidence="1">
    <location>
        <begin position="301"/>
        <end position="378"/>
    </location>
</feature>
<dbReference type="EMBL" id="AEYP01042287">
    <property type="status" value="NOT_ANNOTATED_CDS"/>
    <property type="molecule type" value="Genomic_DNA"/>
</dbReference>
<sequence>MLISQGHRGRSRSRTVKRPHRASPSPAAARPRLPLEPRAGRSVRGRADMDVGGGASSLGRGQATLPPSSHGGQRGATGRGCRPPREPLTDLVPLLLGDVQVPLAADDGLVKAAQDLQCVAQVPTGLGLPHAVPDGPGGQWGVSSQAPDAESRGDAGQGWGWPGRTGPERTGATLGRGPVLAGEAPSGSPQDGESSWGSLLCGAQPAAVRAWGPPDGDRESRMETGEKGAPGSVTFNMLAGCGGHLGLAGRGRARGHDWWEPRGAPLPLRGPPAADCTCEGGAEGGRQAGGCSGRRAARAKAGGAEGGWGPAGAQAVAPHPLTPPSRHTHSPGGRLTSADTVGRAGPSHAQGPMDRLVPVSRSPSPRGRRPRSPRQQQVVPVVLQGPGVLLQVEVGVAQLAVDGTQRLQVLRAHLHRRLKERRACLEVPRLAETLPLQGELQARGLHPGRRGGKSQPASHAALPGTRASTLPSRGPRGPPTAGPTLHMCVLCPGAGARAGGTPVPQLAHLCTSPRASHCPPTTTRAQGLWVKA</sequence>
<dbReference type="HOGENOM" id="CLU_511848_0_0_1"/>
<feature type="region of interest" description="Disordered" evidence="1">
    <location>
        <begin position="443"/>
        <end position="481"/>
    </location>
</feature>
<organism evidence="2">
    <name type="scientific">Mustela putorius furo</name>
    <name type="common">European domestic ferret</name>
    <name type="synonym">Mustela furo</name>
    <dbReference type="NCBI Taxonomy" id="9669"/>
    <lineage>
        <taxon>Eukaryota</taxon>
        <taxon>Metazoa</taxon>
        <taxon>Chordata</taxon>
        <taxon>Craniata</taxon>
        <taxon>Vertebrata</taxon>
        <taxon>Euteleostomi</taxon>
        <taxon>Mammalia</taxon>
        <taxon>Eutheria</taxon>
        <taxon>Laurasiatheria</taxon>
        <taxon>Carnivora</taxon>
        <taxon>Caniformia</taxon>
        <taxon>Musteloidea</taxon>
        <taxon>Mustelidae</taxon>
        <taxon>Mustelinae</taxon>
        <taxon>Mustela</taxon>
    </lineage>
</organism>
<dbReference type="AlphaFoldDB" id="M3Z672"/>
<dbReference type="InParanoid" id="M3Z672"/>
<feature type="region of interest" description="Disordered" evidence="1">
    <location>
        <begin position="1"/>
        <end position="85"/>
    </location>
</feature>
<evidence type="ECO:0000313" key="2">
    <source>
        <dbReference type="Ensembl" id="ENSMPUP00000019085.1"/>
    </source>
</evidence>
<evidence type="ECO:0000256" key="1">
    <source>
        <dbReference type="SAM" id="MobiDB-lite"/>
    </source>
</evidence>
<proteinExistence type="predicted"/>
<name>M3Z672_MUSPF</name>
<feature type="compositionally biased region" description="Basic and acidic residues" evidence="1">
    <location>
        <begin position="33"/>
        <end position="49"/>
    </location>
</feature>
<feature type="compositionally biased region" description="Low complexity" evidence="1">
    <location>
        <begin position="355"/>
        <end position="365"/>
    </location>
</feature>
<feature type="compositionally biased region" description="Low complexity" evidence="1">
    <location>
        <begin position="22"/>
        <end position="32"/>
    </location>
</feature>
<feature type="region of interest" description="Disordered" evidence="1">
    <location>
        <begin position="129"/>
        <end position="231"/>
    </location>
</feature>
<feature type="compositionally biased region" description="Basic residues" evidence="1">
    <location>
        <begin position="7"/>
        <end position="21"/>
    </location>
</feature>
<protein>
    <submittedName>
        <fullName evidence="2">Uncharacterized protein</fullName>
    </submittedName>
</protein>
<feature type="compositionally biased region" description="Polar residues" evidence="1">
    <location>
        <begin position="187"/>
        <end position="197"/>
    </location>
</feature>